<evidence type="ECO:0000313" key="1">
    <source>
        <dbReference type="EMBL" id="GAI88086.1"/>
    </source>
</evidence>
<feature type="non-terminal residue" evidence="1">
    <location>
        <position position="1"/>
    </location>
</feature>
<comment type="caution">
    <text evidence="1">The sequence shown here is derived from an EMBL/GenBank/DDBJ whole genome shotgun (WGS) entry which is preliminary data.</text>
</comment>
<accession>X1T9M1</accession>
<dbReference type="EMBL" id="BARW01023892">
    <property type="protein sequence ID" value="GAI88086.1"/>
    <property type="molecule type" value="Genomic_DNA"/>
</dbReference>
<protein>
    <submittedName>
        <fullName evidence="1">Uncharacterized protein</fullName>
    </submittedName>
</protein>
<gene>
    <name evidence="1" type="ORF">S12H4_39524</name>
</gene>
<dbReference type="AlphaFoldDB" id="X1T9M1"/>
<sequence>PYEKVNVEEPIIIRDDYEQHLSTETAQYGVNWIINFAKLKDVKTLFPKETYDGYEPKDDLFEVWKLVTKSEKNAKFSQLFYEVRHKEYDKTYNDYKLHFVKDVADQVFATLISSAISGAIMALSLGIGTPIAHAAYFIAYSAISKFQMDIKAKEAEALKRSSTFYPEGADRGEPASLNQKHHTDEFWGDSMPTALSGHPGAYYATVMGGEVGDQYTAQAIVSPPNDARCWDWGNLEGELDYLWHNFINFGVEIWDEDNSEKVLW</sequence>
<feature type="non-terminal residue" evidence="1">
    <location>
        <position position="264"/>
    </location>
</feature>
<name>X1T9M1_9ZZZZ</name>
<organism evidence="1">
    <name type="scientific">marine sediment metagenome</name>
    <dbReference type="NCBI Taxonomy" id="412755"/>
    <lineage>
        <taxon>unclassified sequences</taxon>
        <taxon>metagenomes</taxon>
        <taxon>ecological metagenomes</taxon>
    </lineage>
</organism>
<proteinExistence type="predicted"/>
<reference evidence="1" key="1">
    <citation type="journal article" date="2014" name="Front. Microbiol.">
        <title>High frequency of phylogenetically diverse reductive dehalogenase-homologous genes in deep subseafloor sedimentary metagenomes.</title>
        <authorList>
            <person name="Kawai M."/>
            <person name="Futagami T."/>
            <person name="Toyoda A."/>
            <person name="Takaki Y."/>
            <person name="Nishi S."/>
            <person name="Hori S."/>
            <person name="Arai W."/>
            <person name="Tsubouchi T."/>
            <person name="Morono Y."/>
            <person name="Uchiyama I."/>
            <person name="Ito T."/>
            <person name="Fujiyama A."/>
            <person name="Inagaki F."/>
            <person name="Takami H."/>
        </authorList>
    </citation>
    <scope>NUCLEOTIDE SEQUENCE</scope>
    <source>
        <strain evidence="1">Expedition CK06-06</strain>
    </source>
</reference>